<evidence type="ECO:0000256" key="1">
    <source>
        <dbReference type="SAM" id="MobiDB-lite"/>
    </source>
</evidence>
<dbReference type="PANTHER" id="PTHR46704">
    <property type="entry name" value="CXC DOMAIN-CONTAINING PROTEIN-RELATED"/>
    <property type="match status" value="1"/>
</dbReference>
<evidence type="ECO:0000313" key="3">
    <source>
        <dbReference type="Proteomes" id="UP000001593"/>
    </source>
</evidence>
<dbReference type="OMA" id="SFANICQ"/>
<dbReference type="EMBL" id="DS469894">
    <property type="protein sequence ID" value="EDO31506.1"/>
    <property type="molecule type" value="Genomic_DNA"/>
</dbReference>
<dbReference type="HOGENOM" id="CLU_661064_0_0_1"/>
<accession>A7SXQ5</accession>
<sequence length="416" mass="45946">MQSLTGTNFLTSGQHKDTTKARKERDHQDTNTIIGYLTKGSRFDSESSLRSIATGVVADSRVNCDKAQAEGKKILASMSGKKAHEHTFRKKDQVINLACKTDLASWRPQEVSKALNSFFEYEMCSFPASLFDASLLPLKANKPVLADAIWSMTKESQPANDTGRGAHFVIDGRALLHRVVWPRGLTYNAICLLYIQYVQQRYPRATIVFDGYGEVATTKDCTHQRRGHGCGPPVLFDHDMVVNLKKDEFLSNKVNKQAFINLLSLNLVDAGYSTLHAEGDADVIIVDTAIAKAREQTSILIGEDTDLLVLLLYHAEMEPRQRATAVRKVWDIEKTKAALGRDSTSGILFVHALLGCNTTSRIHGIWEGVALKRAKISTQFRELAGVFSSADSSRVEIIEAGEMALLNIFNATSAKA</sequence>
<reference evidence="2 3" key="1">
    <citation type="journal article" date="2007" name="Science">
        <title>Sea anemone genome reveals ancestral eumetazoan gene repertoire and genomic organization.</title>
        <authorList>
            <person name="Putnam N.H."/>
            <person name="Srivastava M."/>
            <person name="Hellsten U."/>
            <person name="Dirks B."/>
            <person name="Chapman J."/>
            <person name="Salamov A."/>
            <person name="Terry A."/>
            <person name="Shapiro H."/>
            <person name="Lindquist E."/>
            <person name="Kapitonov V.V."/>
            <person name="Jurka J."/>
            <person name="Genikhovich G."/>
            <person name="Grigoriev I.V."/>
            <person name="Lucas S.M."/>
            <person name="Steele R.E."/>
            <person name="Finnerty J.R."/>
            <person name="Technau U."/>
            <person name="Martindale M.Q."/>
            <person name="Rokhsar D.S."/>
        </authorList>
    </citation>
    <scope>NUCLEOTIDE SEQUENCE [LARGE SCALE GENOMIC DNA]</scope>
    <source>
        <strain evidence="3">CH2 X CH6</strain>
    </source>
</reference>
<evidence type="ECO:0000313" key="2">
    <source>
        <dbReference type="EMBL" id="EDO31506.1"/>
    </source>
</evidence>
<feature type="compositionally biased region" description="Polar residues" evidence="1">
    <location>
        <begin position="1"/>
        <end position="13"/>
    </location>
</feature>
<dbReference type="AlphaFoldDB" id="A7SXQ5"/>
<dbReference type="PANTHER" id="PTHR46704:SF1">
    <property type="entry name" value="TELOMERE LENGTH REGULATION PROTEIN TEL2 HOMOLOG"/>
    <property type="match status" value="1"/>
</dbReference>
<name>A7SXQ5_NEMVE</name>
<organism evidence="2 3">
    <name type="scientific">Nematostella vectensis</name>
    <name type="common">Starlet sea anemone</name>
    <dbReference type="NCBI Taxonomy" id="45351"/>
    <lineage>
        <taxon>Eukaryota</taxon>
        <taxon>Metazoa</taxon>
        <taxon>Cnidaria</taxon>
        <taxon>Anthozoa</taxon>
        <taxon>Hexacorallia</taxon>
        <taxon>Actiniaria</taxon>
        <taxon>Edwardsiidae</taxon>
        <taxon>Nematostella</taxon>
    </lineage>
</organism>
<gene>
    <name evidence="2" type="ORF">NEMVEDRAFT_v1g219154</name>
</gene>
<proteinExistence type="predicted"/>
<feature type="region of interest" description="Disordered" evidence="1">
    <location>
        <begin position="1"/>
        <end position="27"/>
    </location>
</feature>
<feature type="compositionally biased region" description="Basic and acidic residues" evidence="1">
    <location>
        <begin position="14"/>
        <end position="27"/>
    </location>
</feature>
<dbReference type="Proteomes" id="UP000001593">
    <property type="component" value="Unassembled WGS sequence"/>
</dbReference>
<dbReference type="PhylomeDB" id="A7SXQ5"/>
<dbReference type="InParanoid" id="A7SXQ5"/>
<protein>
    <submittedName>
        <fullName evidence="2">Uncharacterized protein</fullName>
    </submittedName>
</protein>
<keyword evidence="3" id="KW-1185">Reference proteome</keyword>